<evidence type="ECO:0000313" key="2">
    <source>
        <dbReference type="Proteomes" id="UP001434883"/>
    </source>
</evidence>
<comment type="caution">
    <text evidence="1">The sequence shown here is derived from an EMBL/GenBank/DDBJ whole genome shotgun (WGS) entry which is preliminary data.</text>
</comment>
<proteinExistence type="predicted"/>
<evidence type="ECO:0000313" key="1">
    <source>
        <dbReference type="EMBL" id="MEQ2203505.1"/>
    </source>
</evidence>
<name>A0ABV0R5W1_9TELE</name>
<gene>
    <name evidence="1" type="ORF">XENOCAPTIV_000021</name>
</gene>
<protein>
    <submittedName>
        <fullName evidence="1">Uncharacterized protein</fullName>
    </submittedName>
</protein>
<keyword evidence="2" id="KW-1185">Reference proteome</keyword>
<dbReference type="EMBL" id="JAHRIN010034608">
    <property type="protein sequence ID" value="MEQ2203505.1"/>
    <property type="molecule type" value="Genomic_DNA"/>
</dbReference>
<accession>A0ABV0R5W1</accession>
<sequence>MKLNDIFSAFSLFRRCFTHSVESFVVASKQLYDYSKQNSRLCVTRAINEIESGSMLLRDNFRAVHMSAVIQLEIYGHTICHRVNGGTVLHSRSDSASPEQI</sequence>
<dbReference type="Proteomes" id="UP001434883">
    <property type="component" value="Unassembled WGS sequence"/>
</dbReference>
<organism evidence="1 2">
    <name type="scientific">Xenoophorus captivus</name>
    <dbReference type="NCBI Taxonomy" id="1517983"/>
    <lineage>
        <taxon>Eukaryota</taxon>
        <taxon>Metazoa</taxon>
        <taxon>Chordata</taxon>
        <taxon>Craniata</taxon>
        <taxon>Vertebrata</taxon>
        <taxon>Euteleostomi</taxon>
        <taxon>Actinopterygii</taxon>
        <taxon>Neopterygii</taxon>
        <taxon>Teleostei</taxon>
        <taxon>Neoteleostei</taxon>
        <taxon>Acanthomorphata</taxon>
        <taxon>Ovalentaria</taxon>
        <taxon>Atherinomorphae</taxon>
        <taxon>Cyprinodontiformes</taxon>
        <taxon>Goodeidae</taxon>
        <taxon>Xenoophorus</taxon>
    </lineage>
</organism>
<reference evidence="1 2" key="1">
    <citation type="submission" date="2021-06" db="EMBL/GenBank/DDBJ databases">
        <authorList>
            <person name="Palmer J.M."/>
        </authorList>
    </citation>
    <scope>NUCLEOTIDE SEQUENCE [LARGE SCALE GENOMIC DNA]</scope>
    <source>
        <strain evidence="1 2">XC_2019</strain>
        <tissue evidence="1">Muscle</tissue>
    </source>
</reference>